<sequence>MGTEILNANKSNLFNISACSLNRKQSEKMIVPGKNLSYIRLESIVHKIFEPMFTLSTRAIIILND</sequence>
<name>A0A3M7PSM4_BRAPC</name>
<accession>A0A3M7PSM4</accession>
<gene>
    <name evidence="1" type="ORF">BpHYR1_019151</name>
</gene>
<dbReference type="EMBL" id="REGN01009072">
    <property type="protein sequence ID" value="RNA02040.1"/>
    <property type="molecule type" value="Genomic_DNA"/>
</dbReference>
<comment type="caution">
    <text evidence="1">The sequence shown here is derived from an EMBL/GenBank/DDBJ whole genome shotgun (WGS) entry which is preliminary data.</text>
</comment>
<organism evidence="1 2">
    <name type="scientific">Brachionus plicatilis</name>
    <name type="common">Marine rotifer</name>
    <name type="synonym">Brachionus muelleri</name>
    <dbReference type="NCBI Taxonomy" id="10195"/>
    <lineage>
        <taxon>Eukaryota</taxon>
        <taxon>Metazoa</taxon>
        <taxon>Spiralia</taxon>
        <taxon>Gnathifera</taxon>
        <taxon>Rotifera</taxon>
        <taxon>Eurotatoria</taxon>
        <taxon>Monogononta</taxon>
        <taxon>Pseudotrocha</taxon>
        <taxon>Ploima</taxon>
        <taxon>Brachionidae</taxon>
        <taxon>Brachionus</taxon>
    </lineage>
</organism>
<protein>
    <submittedName>
        <fullName evidence="1">Uncharacterized protein</fullName>
    </submittedName>
</protein>
<proteinExistence type="predicted"/>
<evidence type="ECO:0000313" key="2">
    <source>
        <dbReference type="Proteomes" id="UP000276133"/>
    </source>
</evidence>
<keyword evidence="2" id="KW-1185">Reference proteome</keyword>
<evidence type="ECO:0000313" key="1">
    <source>
        <dbReference type="EMBL" id="RNA02040.1"/>
    </source>
</evidence>
<reference evidence="1 2" key="1">
    <citation type="journal article" date="2018" name="Sci. Rep.">
        <title>Genomic signatures of local adaptation to the degree of environmental predictability in rotifers.</title>
        <authorList>
            <person name="Franch-Gras L."/>
            <person name="Hahn C."/>
            <person name="Garcia-Roger E.M."/>
            <person name="Carmona M.J."/>
            <person name="Serra M."/>
            <person name="Gomez A."/>
        </authorList>
    </citation>
    <scope>NUCLEOTIDE SEQUENCE [LARGE SCALE GENOMIC DNA]</scope>
    <source>
        <strain evidence="1">HYR1</strain>
    </source>
</reference>
<dbReference type="AlphaFoldDB" id="A0A3M7PSM4"/>
<dbReference type="Proteomes" id="UP000276133">
    <property type="component" value="Unassembled WGS sequence"/>
</dbReference>